<dbReference type="Pfam" id="PF04773">
    <property type="entry name" value="FecR"/>
    <property type="match status" value="1"/>
</dbReference>
<dbReference type="PANTHER" id="PTHR30273:SF2">
    <property type="entry name" value="PROTEIN FECR"/>
    <property type="match status" value="1"/>
</dbReference>
<protein>
    <recommendedName>
        <fullName evidence="3">FecR protein domain-containing protein</fullName>
    </recommendedName>
</protein>
<evidence type="ECO:0000256" key="1">
    <source>
        <dbReference type="SAM" id="MobiDB-lite"/>
    </source>
</evidence>
<keyword evidence="2" id="KW-0812">Transmembrane</keyword>
<accession>A0A2S7U266</accession>
<dbReference type="PANTHER" id="PTHR30273">
    <property type="entry name" value="PERIPLASMIC SIGNAL SENSOR AND SIGMA FACTOR ACTIVATOR FECR-RELATED"/>
    <property type="match status" value="1"/>
</dbReference>
<feature type="transmembrane region" description="Helical" evidence="2">
    <location>
        <begin position="96"/>
        <end position="116"/>
    </location>
</feature>
<comment type="caution">
    <text evidence="4">The sequence shown here is derived from an EMBL/GenBank/DDBJ whole genome shotgun (WGS) entry which is preliminary data.</text>
</comment>
<keyword evidence="2" id="KW-0472">Membrane</keyword>
<reference evidence="4 5" key="1">
    <citation type="submission" date="2016-12" db="EMBL/GenBank/DDBJ databases">
        <title>Study of bacterial adaptation to deep sea.</title>
        <authorList>
            <person name="Song J."/>
            <person name="Yoshizawa S."/>
            <person name="Kogure K."/>
        </authorList>
    </citation>
    <scope>NUCLEOTIDE SEQUENCE [LARGE SCALE GENOMIC DNA]</scope>
    <source>
        <strain evidence="4 5">SAORIC-165</strain>
    </source>
</reference>
<dbReference type="AlphaFoldDB" id="A0A2S7U266"/>
<dbReference type="Gene3D" id="2.60.120.1440">
    <property type="match status" value="1"/>
</dbReference>
<dbReference type="RefSeq" id="WP_105043566.1">
    <property type="nucleotide sequence ID" value="NZ_MQWA01000001.1"/>
</dbReference>
<dbReference type="GO" id="GO:0016989">
    <property type="term" value="F:sigma factor antagonist activity"/>
    <property type="evidence" value="ECO:0007669"/>
    <property type="project" value="TreeGrafter"/>
</dbReference>
<gene>
    <name evidence="4" type="ORF">BSZ32_11625</name>
</gene>
<evidence type="ECO:0000313" key="5">
    <source>
        <dbReference type="Proteomes" id="UP000239907"/>
    </source>
</evidence>
<sequence>MMKTGGFDKKDQEQLLMLIAEVLDGTVDDDSREALNTLLKSNPDARKFYRGHMDLHARLHLDYTGGLAADAMPVSLPKPGTESVQNGTYFSKQRGVVAPVLAVAACITLIATFAWFQQPVETPVTVEPAEAESFVTIKQVRAARWESGNLSTSEGARLGTGTMRLTEGLVTLHFDSGAKVNLEAPAELSLIDAMNVQLVKGTVVVDIPNSAIGFQVKTPSAKVVDFGTRFSVSVAPGTGGTRTQVYEGLVEVQSALSGEIVSLKAGQRNSVEKGKLGSAQDGLGEPVWRTDDSPDMDQSDWTVIESAKDAYIGRVEDHGSEVLLYLKNGHIYEAPHRKAYLGFDLDGVAPERIADAKLSLHFAPTGWGLASHVPDATFSVYGLLAHDVPWAEDLLNEKNAPANVTGNGAALVTAKVHKLGSFVIEQGVQRGDFGIDGEKLAAYLRDHAGSEITLTVVRDTVETEDAGLVHGFASRRHPYLPAPTLSIRLNED</sequence>
<dbReference type="OrthoDB" id="177806at2"/>
<organism evidence="4 5">
    <name type="scientific">Rubritalea profundi</name>
    <dbReference type="NCBI Taxonomy" id="1658618"/>
    <lineage>
        <taxon>Bacteria</taxon>
        <taxon>Pseudomonadati</taxon>
        <taxon>Verrucomicrobiota</taxon>
        <taxon>Verrucomicrobiia</taxon>
        <taxon>Verrucomicrobiales</taxon>
        <taxon>Rubritaleaceae</taxon>
        <taxon>Rubritalea</taxon>
    </lineage>
</organism>
<evidence type="ECO:0000313" key="4">
    <source>
        <dbReference type="EMBL" id="PQJ29076.1"/>
    </source>
</evidence>
<dbReference type="Proteomes" id="UP000239907">
    <property type="component" value="Unassembled WGS sequence"/>
</dbReference>
<proteinExistence type="predicted"/>
<dbReference type="InterPro" id="IPR012373">
    <property type="entry name" value="Ferrdict_sens_TM"/>
</dbReference>
<evidence type="ECO:0000256" key="2">
    <source>
        <dbReference type="SAM" id="Phobius"/>
    </source>
</evidence>
<feature type="domain" description="FecR protein" evidence="3">
    <location>
        <begin position="171"/>
        <end position="251"/>
    </location>
</feature>
<evidence type="ECO:0000259" key="3">
    <source>
        <dbReference type="Pfam" id="PF04773"/>
    </source>
</evidence>
<feature type="region of interest" description="Disordered" evidence="1">
    <location>
        <begin position="274"/>
        <end position="296"/>
    </location>
</feature>
<dbReference type="InterPro" id="IPR006860">
    <property type="entry name" value="FecR"/>
</dbReference>
<dbReference type="EMBL" id="MQWA01000001">
    <property type="protein sequence ID" value="PQJ29076.1"/>
    <property type="molecule type" value="Genomic_DNA"/>
</dbReference>
<keyword evidence="2" id="KW-1133">Transmembrane helix</keyword>
<name>A0A2S7U266_9BACT</name>
<keyword evidence="5" id="KW-1185">Reference proteome</keyword>